<gene>
    <name evidence="3" type="ORF">BJ984_003628</name>
</gene>
<dbReference type="AlphaFoldDB" id="A0A852SV76"/>
<dbReference type="Pfam" id="PF00196">
    <property type="entry name" value="GerE"/>
    <property type="match status" value="1"/>
</dbReference>
<proteinExistence type="predicted"/>
<dbReference type="InterPro" id="IPR000792">
    <property type="entry name" value="Tscrpt_reg_LuxR_C"/>
</dbReference>
<dbReference type="SUPFAM" id="SSF46894">
    <property type="entry name" value="C-terminal effector domain of the bipartite response regulators"/>
    <property type="match status" value="1"/>
</dbReference>
<feature type="domain" description="HTH luxR-type" evidence="2">
    <location>
        <begin position="451"/>
        <end position="515"/>
    </location>
</feature>
<keyword evidence="4" id="KW-1185">Reference proteome</keyword>
<dbReference type="InterPro" id="IPR039420">
    <property type="entry name" value="WalR-like"/>
</dbReference>
<organism evidence="3 4">
    <name type="scientific">Herbiconiux flava</name>
    <dbReference type="NCBI Taxonomy" id="881268"/>
    <lineage>
        <taxon>Bacteria</taxon>
        <taxon>Bacillati</taxon>
        <taxon>Actinomycetota</taxon>
        <taxon>Actinomycetes</taxon>
        <taxon>Micrococcales</taxon>
        <taxon>Microbacteriaceae</taxon>
        <taxon>Herbiconiux</taxon>
    </lineage>
</organism>
<dbReference type="EMBL" id="JACCBM010000001">
    <property type="protein sequence ID" value="NYD72470.1"/>
    <property type="molecule type" value="Genomic_DNA"/>
</dbReference>
<accession>A0A852SV76</accession>
<comment type="caution">
    <text evidence="3">The sequence shown here is derived from an EMBL/GenBank/DDBJ whole genome shotgun (WGS) entry which is preliminary data.</text>
</comment>
<dbReference type="InterPro" id="IPR036388">
    <property type="entry name" value="WH-like_DNA-bd_sf"/>
</dbReference>
<dbReference type="SMART" id="SM00421">
    <property type="entry name" value="HTH_LUXR"/>
    <property type="match status" value="1"/>
</dbReference>
<name>A0A852SV76_9MICO</name>
<dbReference type="PANTHER" id="PTHR43214">
    <property type="entry name" value="TWO-COMPONENT RESPONSE REGULATOR"/>
    <property type="match status" value="1"/>
</dbReference>
<protein>
    <submittedName>
        <fullName evidence="3">DNA-binding NarL/FixJ family response regulator</fullName>
    </submittedName>
</protein>
<dbReference type="RefSeq" id="WP_179549225.1">
    <property type="nucleotide sequence ID" value="NZ_BSEW01000001.1"/>
</dbReference>
<dbReference type="GO" id="GO:0003677">
    <property type="term" value="F:DNA binding"/>
    <property type="evidence" value="ECO:0007669"/>
    <property type="project" value="UniProtKB-KW"/>
</dbReference>
<dbReference type="CDD" id="cd06170">
    <property type="entry name" value="LuxR_C_like"/>
    <property type="match status" value="1"/>
</dbReference>
<dbReference type="Proteomes" id="UP000549913">
    <property type="component" value="Unassembled WGS sequence"/>
</dbReference>
<dbReference type="PROSITE" id="PS50043">
    <property type="entry name" value="HTH_LUXR_2"/>
    <property type="match status" value="1"/>
</dbReference>
<evidence type="ECO:0000313" key="4">
    <source>
        <dbReference type="Proteomes" id="UP000549913"/>
    </source>
</evidence>
<dbReference type="Gene3D" id="1.10.10.10">
    <property type="entry name" value="Winged helix-like DNA-binding domain superfamily/Winged helix DNA-binding domain"/>
    <property type="match status" value="1"/>
</dbReference>
<reference evidence="3 4" key="1">
    <citation type="submission" date="2020-07" db="EMBL/GenBank/DDBJ databases">
        <title>Sequencing the genomes of 1000 actinobacteria strains.</title>
        <authorList>
            <person name="Klenk H.-P."/>
        </authorList>
    </citation>
    <scope>NUCLEOTIDE SEQUENCE [LARGE SCALE GENOMIC DNA]</scope>
    <source>
        <strain evidence="3 4">DSM 26474</strain>
    </source>
</reference>
<dbReference type="PRINTS" id="PR00038">
    <property type="entry name" value="HTHLUXR"/>
</dbReference>
<evidence type="ECO:0000313" key="3">
    <source>
        <dbReference type="EMBL" id="NYD72470.1"/>
    </source>
</evidence>
<sequence>MTNDHDDHDLDRLVAAEDWAGVVAALDTRWSALLANEPQLLRRTITALPAEVLAGHPRWAHAIEYVNRFVENDAPKSTRFRGTAAAPPPRTLLDLLAQLTARAAAGRANGRLADAVAAVREARAAVDEATPVAREQLVQALPELEFQWAMVWEYSGDLDAAVREYGECFDHAVLIDHVVMQARAAGSLAWLHALAGRNVQARNRLAGLPDADGEWWQTRASISAVFAQTLLLIDELRVDAAARTLAAADLAGVTERWPAQKLLAALLVRDAGSALAVLSQIDATAAGQPEAVRSAGESTGFVALARALLFAALGDRAEARAAVAGLGADERSPLGRIALMMEAAAAAEAGDFGAAGRRAAPLIAAATAEPRVLVSAFALTAAAQRHDAATTPSTATATFALALELARTHGLLRSLLVLPRGELAALIAASPAGAVPDALAERLLTAARDPDPDPFATLTPREKAVLAAVLEGQSTASVADALFVSPNTVKTQLRSIYRKVGVQNRRELQRAAQPWFRGAARS</sequence>
<dbReference type="GO" id="GO:0006355">
    <property type="term" value="P:regulation of DNA-templated transcription"/>
    <property type="evidence" value="ECO:0007669"/>
    <property type="project" value="InterPro"/>
</dbReference>
<dbReference type="InterPro" id="IPR016032">
    <property type="entry name" value="Sig_transdc_resp-reg_C-effctor"/>
</dbReference>
<keyword evidence="1 3" id="KW-0238">DNA-binding</keyword>
<dbReference type="PROSITE" id="PS00622">
    <property type="entry name" value="HTH_LUXR_1"/>
    <property type="match status" value="1"/>
</dbReference>
<dbReference type="PANTHER" id="PTHR43214:SF43">
    <property type="entry name" value="TWO-COMPONENT RESPONSE REGULATOR"/>
    <property type="match status" value="1"/>
</dbReference>
<evidence type="ECO:0000259" key="2">
    <source>
        <dbReference type="PROSITE" id="PS50043"/>
    </source>
</evidence>
<evidence type="ECO:0000256" key="1">
    <source>
        <dbReference type="ARBA" id="ARBA00023125"/>
    </source>
</evidence>